<organism evidence="1 2">
    <name type="scientific">Pseudomonas kuykendallii</name>
    <dbReference type="NCBI Taxonomy" id="1007099"/>
    <lineage>
        <taxon>Bacteria</taxon>
        <taxon>Pseudomonadati</taxon>
        <taxon>Pseudomonadota</taxon>
        <taxon>Gammaproteobacteria</taxon>
        <taxon>Pseudomonadales</taxon>
        <taxon>Pseudomonadaceae</taxon>
        <taxon>Pseudomonas</taxon>
    </lineage>
</organism>
<evidence type="ECO:0000313" key="2">
    <source>
        <dbReference type="Proteomes" id="UP000243778"/>
    </source>
</evidence>
<dbReference type="STRING" id="1007099.SAMN05216287_2681"/>
<sequence length="306" mass="35364">MDATYCILWLDDQKEELSGVVKNLEGRLYSVGLHANITWFDKFDDESVQSLTDSLRKHSPYDLIMVDYDLGAGKGKYGHILTKRIRSQTYGDMAFYSSAPDEELRKKLYEQKVDGVYCMQRHSLAHEVFSLAQNAIRRVVHPNYMRGLVVGSVGELEGLFEDTINAIVRSKGSPSIDEIRLMAEESLQEYIDELQNVNIPRLKTMSTEKIVKKLNLRVKVDFLLKLLDEDGSNLSLNCHQVISRFADEINQHRIEFAHARTTNIQGIPVFQDRKQKVWGPEEMRNLLLKLREHYDAARNIHGYFNR</sequence>
<dbReference type="EMBL" id="FNNU01000003">
    <property type="protein sequence ID" value="SDX28076.1"/>
    <property type="molecule type" value="Genomic_DNA"/>
</dbReference>
<evidence type="ECO:0000313" key="1">
    <source>
        <dbReference type="EMBL" id="SDX28076.1"/>
    </source>
</evidence>
<accession>A0A1H3AEH9</accession>
<protein>
    <submittedName>
        <fullName evidence="1">Uncharacterized protein</fullName>
    </submittedName>
</protein>
<dbReference type="AlphaFoldDB" id="A0A1H3AEH9"/>
<dbReference type="RefSeq" id="WP_090228947.1">
    <property type="nucleotide sequence ID" value="NZ_FNNU01000003.1"/>
</dbReference>
<dbReference type="Proteomes" id="UP000243778">
    <property type="component" value="Unassembled WGS sequence"/>
</dbReference>
<name>A0A1H3AEH9_9PSED</name>
<reference evidence="2" key="1">
    <citation type="submission" date="2016-10" db="EMBL/GenBank/DDBJ databases">
        <authorList>
            <person name="Varghese N."/>
            <person name="Submissions S."/>
        </authorList>
    </citation>
    <scope>NUCLEOTIDE SEQUENCE [LARGE SCALE GENOMIC DNA]</scope>
    <source>
        <strain evidence="2">NRRL B-59562</strain>
    </source>
</reference>
<keyword evidence="2" id="KW-1185">Reference proteome</keyword>
<proteinExistence type="predicted"/>
<dbReference type="OrthoDB" id="7284229at2"/>
<gene>
    <name evidence="1" type="ORF">SAMN05216287_2681</name>
</gene>